<protein>
    <submittedName>
        <fullName evidence="1">Uncharacterized protein</fullName>
    </submittedName>
</protein>
<evidence type="ECO:0000313" key="2">
    <source>
        <dbReference type="Proteomes" id="UP001057702"/>
    </source>
</evidence>
<dbReference type="EMBL" id="JANFNG010000014">
    <property type="protein sequence ID" value="MCQ4082554.1"/>
    <property type="molecule type" value="Genomic_DNA"/>
</dbReference>
<evidence type="ECO:0000313" key="1">
    <source>
        <dbReference type="EMBL" id="MCQ4082554.1"/>
    </source>
</evidence>
<comment type="caution">
    <text evidence="1">The sequence shown here is derived from an EMBL/GenBank/DDBJ whole genome shotgun (WGS) entry which is preliminary data.</text>
</comment>
<sequence>MSADERRDDAPRMALRVYRIDRDGVRVEISSCVVRAGELPKEFSPIRFPPCRCSRCERHNPVTGLS</sequence>
<organism evidence="1 2">
    <name type="scientific">Streptomyces humicola</name>
    <dbReference type="NCBI Taxonomy" id="2953240"/>
    <lineage>
        <taxon>Bacteria</taxon>
        <taxon>Bacillati</taxon>
        <taxon>Actinomycetota</taxon>
        <taxon>Actinomycetes</taxon>
        <taxon>Kitasatosporales</taxon>
        <taxon>Streptomycetaceae</taxon>
        <taxon>Streptomyces</taxon>
    </lineage>
</organism>
<dbReference type="Proteomes" id="UP001057702">
    <property type="component" value="Unassembled WGS sequence"/>
</dbReference>
<dbReference type="RefSeq" id="WP_255921462.1">
    <property type="nucleotide sequence ID" value="NZ_JANFNG010000014.1"/>
</dbReference>
<proteinExistence type="predicted"/>
<accession>A0ABT1PY35</accession>
<name>A0ABT1PY35_9ACTN</name>
<reference evidence="1" key="1">
    <citation type="submission" date="2022-06" db="EMBL/GenBank/DDBJ databases">
        <title>Draft genome sequence of Streptomyces sp. RB6PN25 isolated from peat swamp forest in Thailand.</title>
        <authorList>
            <person name="Duangmal K."/>
            <person name="Klaysubun C."/>
        </authorList>
    </citation>
    <scope>NUCLEOTIDE SEQUENCE</scope>
    <source>
        <strain evidence="1">RB6PN25</strain>
    </source>
</reference>
<keyword evidence="2" id="KW-1185">Reference proteome</keyword>
<gene>
    <name evidence="1" type="ORF">NGB36_18585</name>
</gene>